<dbReference type="CDD" id="cd05233">
    <property type="entry name" value="SDR_c"/>
    <property type="match status" value="1"/>
</dbReference>
<dbReference type="KEGG" id="wch:wcw_0639"/>
<dbReference type="EC" id="1.1.1.100" evidence="3"/>
<dbReference type="AlphaFoldDB" id="D6YV46"/>
<gene>
    <name evidence="3" type="ordered locus">wcw_0639</name>
</gene>
<dbReference type="STRING" id="716544.wcw_0639"/>
<dbReference type="Pfam" id="PF13561">
    <property type="entry name" value="adh_short_C2"/>
    <property type="match status" value="1"/>
</dbReference>
<dbReference type="EMBL" id="CP001928">
    <property type="protein sequence ID" value="ADI38007.1"/>
    <property type="molecule type" value="Genomic_DNA"/>
</dbReference>
<keyword evidence="2 3" id="KW-0560">Oxidoreductase</keyword>
<reference evidence="3 4" key="1">
    <citation type="journal article" date="2010" name="PLoS ONE">
        <title>The Waddlia genome: a window into chlamydial biology.</title>
        <authorList>
            <person name="Bertelli C."/>
            <person name="Collyn F."/>
            <person name="Croxatto A."/>
            <person name="Ruckert C."/>
            <person name="Polkinghorne A."/>
            <person name="Kebbi-Beghdadi C."/>
            <person name="Goesmann A."/>
            <person name="Vaughan L."/>
            <person name="Greub G."/>
        </authorList>
    </citation>
    <scope>NUCLEOTIDE SEQUENCE [LARGE SCALE GENOMIC DNA]</scope>
    <source>
        <strain evidence="4">ATCC VR-1470 / WSU 86-1044</strain>
    </source>
</reference>
<dbReference type="Gene3D" id="3.40.50.720">
    <property type="entry name" value="NAD(P)-binding Rossmann-like Domain"/>
    <property type="match status" value="1"/>
</dbReference>
<dbReference type="SUPFAM" id="SSF51735">
    <property type="entry name" value="NAD(P)-binding Rossmann-fold domains"/>
    <property type="match status" value="1"/>
</dbReference>
<evidence type="ECO:0000256" key="1">
    <source>
        <dbReference type="ARBA" id="ARBA00006484"/>
    </source>
</evidence>
<dbReference type="OrthoDB" id="20590at2"/>
<accession>D6YV46</accession>
<dbReference type="PRINTS" id="PR00080">
    <property type="entry name" value="SDRFAMILY"/>
</dbReference>
<evidence type="ECO:0000256" key="2">
    <source>
        <dbReference type="ARBA" id="ARBA00023002"/>
    </source>
</evidence>
<comment type="similarity">
    <text evidence="1">Belongs to the short-chain dehydrogenases/reductases (SDR) family.</text>
</comment>
<dbReference type="PRINTS" id="PR00081">
    <property type="entry name" value="GDHRDH"/>
</dbReference>
<evidence type="ECO:0000313" key="3">
    <source>
        <dbReference type="EMBL" id="ADI38007.1"/>
    </source>
</evidence>
<dbReference type="Proteomes" id="UP000001505">
    <property type="component" value="Chromosome"/>
</dbReference>
<keyword evidence="4" id="KW-1185">Reference proteome</keyword>
<dbReference type="PANTHER" id="PTHR43639">
    <property type="entry name" value="OXIDOREDUCTASE, SHORT-CHAIN DEHYDROGENASE/REDUCTASE FAMILY (AFU_ORTHOLOGUE AFUA_5G02870)"/>
    <property type="match status" value="1"/>
</dbReference>
<evidence type="ECO:0000313" key="4">
    <source>
        <dbReference type="Proteomes" id="UP000001505"/>
    </source>
</evidence>
<dbReference type="InterPro" id="IPR036291">
    <property type="entry name" value="NAD(P)-bd_dom_sf"/>
</dbReference>
<dbReference type="eggNOG" id="COG1028">
    <property type="taxonomic scope" value="Bacteria"/>
</dbReference>
<dbReference type="GO" id="GO:0004316">
    <property type="term" value="F:3-oxoacyl-[acyl-carrier-protein] reductase (NADPH) activity"/>
    <property type="evidence" value="ECO:0007669"/>
    <property type="project" value="UniProtKB-EC"/>
</dbReference>
<proteinExistence type="inferred from homology"/>
<dbReference type="InterPro" id="IPR002347">
    <property type="entry name" value="SDR_fam"/>
</dbReference>
<sequence>MGWTLITGTSGGLGRAIALRLAEEGRSLYIHYNQSSDQAQKVAVACAQKGAKVKVVQGDFSTDESMNRFFGQIKDVAHLVNNVGCFLIQPGSETPYSDWKDLYQVNFFAPLALIQNCLPDIVSHQGNIVNIGSVGVGMLRADAKFTAYTSSKMSLYFLTKSLAKELAPRGVRVNMVSPGEMENSLSFPRGGGELPMRRKASLKETADAVAYFLSPEAGYITGQNLEVGGGLAL</sequence>
<dbReference type="PANTHER" id="PTHR43639:SF1">
    <property type="entry name" value="SHORT-CHAIN DEHYDROGENASE_REDUCTASE FAMILY PROTEIN"/>
    <property type="match status" value="1"/>
</dbReference>
<organism evidence="3 4">
    <name type="scientific">Waddlia chondrophila (strain ATCC VR-1470 / WSU 86-1044)</name>
    <dbReference type="NCBI Taxonomy" id="716544"/>
    <lineage>
        <taxon>Bacteria</taxon>
        <taxon>Pseudomonadati</taxon>
        <taxon>Chlamydiota</taxon>
        <taxon>Chlamydiia</taxon>
        <taxon>Parachlamydiales</taxon>
        <taxon>Waddliaceae</taxon>
        <taxon>Waddlia</taxon>
    </lineage>
</organism>
<dbReference type="HOGENOM" id="CLU_010194_1_3_0"/>
<protein>
    <submittedName>
        <fullName evidence="3">Putative 3-oxoacyl-[acyl-carrier-protein] reductase</fullName>
        <ecNumber evidence="3">1.1.1.100</ecNumber>
    </submittedName>
</protein>
<dbReference type="RefSeq" id="WP_013181728.1">
    <property type="nucleotide sequence ID" value="NC_014225.1"/>
</dbReference>
<name>D6YV46_WADCW</name>